<name>A0A915HKU1_ROMCU</name>
<evidence type="ECO:0000313" key="2">
    <source>
        <dbReference type="WBParaSite" id="nRc.2.0.1.t02090-RA"/>
    </source>
</evidence>
<evidence type="ECO:0000313" key="1">
    <source>
        <dbReference type="Proteomes" id="UP000887565"/>
    </source>
</evidence>
<proteinExistence type="predicted"/>
<keyword evidence="1" id="KW-1185">Reference proteome</keyword>
<organism evidence="1 2">
    <name type="scientific">Romanomermis culicivorax</name>
    <name type="common">Nematode worm</name>
    <dbReference type="NCBI Taxonomy" id="13658"/>
    <lineage>
        <taxon>Eukaryota</taxon>
        <taxon>Metazoa</taxon>
        <taxon>Ecdysozoa</taxon>
        <taxon>Nematoda</taxon>
        <taxon>Enoplea</taxon>
        <taxon>Dorylaimia</taxon>
        <taxon>Mermithida</taxon>
        <taxon>Mermithoidea</taxon>
        <taxon>Mermithidae</taxon>
        <taxon>Romanomermis</taxon>
    </lineage>
</organism>
<reference evidence="2" key="1">
    <citation type="submission" date="2022-11" db="UniProtKB">
        <authorList>
            <consortium name="WormBaseParasite"/>
        </authorList>
    </citation>
    <scope>IDENTIFICATION</scope>
</reference>
<protein>
    <submittedName>
        <fullName evidence="2">Uncharacterized protein</fullName>
    </submittedName>
</protein>
<accession>A0A915HKU1</accession>
<dbReference type="WBParaSite" id="nRc.2.0.1.t02090-RA">
    <property type="protein sequence ID" value="nRc.2.0.1.t02090-RA"/>
    <property type="gene ID" value="nRc.2.0.1.g02090"/>
</dbReference>
<dbReference type="AlphaFoldDB" id="A0A915HKU1"/>
<dbReference type="Proteomes" id="UP000887565">
    <property type="component" value="Unplaced"/>
</dbReference>
<sequence>MKYSSKNLQPVTAGAGLKIFQSALAVEGAQQPRKPGKVGKKVVPGKPCVEERIALDGRPLASPGKIDDLIGDILNNDRANKKILDVIKRELLRKIKQKTKLNFCVKTLTNRKSGWCENLGKIAMPKNKRKYFKNIPNREIEDITI</sequence>